<keyword evidence="2" id="KW-1185">Reference proteome</keyword>
<proteinExistence type="predicted"/>
<organism evidence="1 2">
    <name type="scientific">Eretmocerus hayati</name>
    <dbReference type="NCBI Taxonomy" id="131215"/>
    <lineage>
        <taxon>Eukaryota</taxon>
        <taxon>Metazoa</taxon>
        <taxon>Ecdysozoa</taxon>
        <taxon>Arthropoda</taxon>
        <taxon>Hexapoda</taxon>
        <taxon>Insecta</taxon>
        <taxon>Pterygota</taxon>
        <taxon>Neoptera</taxon>
        <taxon>Endopterygota</taxon>
        <taxon>Hymenoptera</taxon>
        <taxon>Apocrita</taxon>
        <taxon>Proctotrupomorpha</taxon>
        <taxon>Chalcidoidea</taxon>
        <taxon>Aphelinidae</taxon>
        <taxon>Aphelininae</taxon>
        <taxon>Eretmocerus</taxon>
    </lineage>
</organism>
<accession>A0ACC2PDP3</accession>
<dbReference type="Proteomes" id="UP001239111">
    <property type="component" value="Chromosome 2"/>
</dbReference>
<evidence type="ECO:0000313" key="2">
    <source>
        <dbReference type="Proteomes" id="UP001239111"/>
    </source>
</evidence>
<protein>
    <submittedName>
        <fullName evidence="1">Uncharacterized protein</fullName>
    </submittedName>
</protein>
<sequence length="103" mass="11409">MVKSSTVELLQRKQLENFPGRLSSTGLQYCKNANLRDELVVISEVSTAVYAGIGTMAGGQIGLKGLDHDGAAGQPLPLLRLFDNQSRLRFYIFLIQQQRRLTS</sequence>
<dbReference type="EMBL" id="CM056742">
    <property type="protein sequence ID" value="KAJ8681213.1"/>
    <property type="molecule type" value="Genomic_DNA"/>
</dbReference>
<name>A0ACC2PDP3_9HYME</name>
<comment type="caution">
    <text evidence="1">The sequence shown here is derived from an EMBL/GenBank/DDBJ whole genome shotgun (WGS) entry which is preliminary data.</text>
</comment>
<reference evidence="1" key="1">
    <citation type="submission" date="2023-04" db="EMBL/GenBank/DDBJ databases">
        <title>A chromosome-level genome assembly of the parasitoid wasp Eretmocerus hayati.</title>
        <authorList>
            <person name="Zhong Y."/>
            <person name="Liu S."/>
            <person name="Liu Y."/>
        </authorList>
    </citation>
    <scope>NUCLEOTIDE SEQUENCE</scope>
    <source>
        <strain evidence="1">ZJU_SS_LIU_2023</strain>
    </source>
</reference>
<evidence type="ECO:0000313" key="1">
    <source>
        <dbReference type="EMBL" id="KAJ8681213.1"/>
    </source>
</evidence>
<gene>
    <name evidence="1" type="ORF">QAD02_017000</name>
</gene>